<dbReference type="EMBL" id="CAMXCT020000402">
    <property type="protein sequence ID" value="CAL1131670.1"/>
    <property type="molecule type" value="Genomic_DNA"/>
</dbReference>
<feature type="compositionally biased region" description="Gly residues" evidence="2">
    <location>
        <begin position="803"/>
        <end position="814"/>
    </location>
</feature>
<comment type="caution">
    <text evidence="3">The sequence shown here is derived from an EMBL/GenBank/DDBJ whole genome shotgun (WGS) entry which is preliminary data.</text>
</comment>
<feature type="compositionally biased region" description="Basic and acidic residues" evidence="2">
    <location>
        <begin position="1543"/>
        <end position="1552"/>
    </location>
</feature>
<dbReference type="PANTHER" id="PTHR34491:SF156">
    <property type="entry name" value="KINESIN MOTOR DOMAIN-CONTAINING PROTEIN"/>
    <property type="match status" value="1"/>
</dbReference>
<keyword evidence="1" id="KW-0175">Coiled coil</keyword>
<feature type="region of interest" description="Disordered" evidence="2">
    <location>
        <begin position="798"/>
        <end position="835"/>
    </location>
</feature>
<accession>A0A9P1BT84</accession>
<evidence type="ECO:0000313" key="5">
    <source>
        <dbReference type="Proteomes" id="UP001152797"/>
    </source>
</evidence>
<feature type="compositionally biased region" description="Basic residues" evidence="2">
    <location>
        <begin position="1553"/>
        <end position="1562"/>
    </location>
</feature>
<feature type="region of interest" description="Disordered" evidence="2">
    <location>
        <begin position="527"/>
        <end position="586"/>
    </location>
</feature>
<evidence type="ECO:0000256" key="1">
    <source>
        <dbReference type="SAM" id="Coils"/>
    </source>
</evidence>
<feature type="region of interest" description="Disordered" evidence="2">
    <location>
        <begin position="415"/>
        <end position="445"/>
    </location>
</feature>
<feature type="compositionally biased region" description="Polar residues" evidence="2">
    <location>
        <begin position="2718"/>
        <end position="2728"/>
    </location>
</feature>
<reference evidence="4 5" key="2">
    <citation type="submission" date="2024-05" db="EMBL/GenBank/DDBJ databases">
        <authorList>
            <person name="Chen Y."/>
            <person name="Shah S."/>
            <person name="Dougan E. K."/>
            <person name="Thang M."/>
            <person name="Chan C."/>
        </authorList>
    </citation>
    <scope>NUCLEOTIDE SEQUENCE [LARGE SCALE GENOMIC DNA]</scope>
</reference>
<gene>
    <name evidence="3" type="ORF">C1SCF055_LOCUS6358</name>
</gene>
<name>A0A9P1BT84_9DINO</name>
<dbReference type="PANTHER" id="PTHR34491">
    <property type="entry name" value="A-TYPE INCLUSION PROTEIN, PUTATIVE-RELATED"/>
    <property type="match status" value="1"/>
</dbReference>
<dbReference type="Proteomes" id="UP001152797">
    <property type="component" value="Unassembled WGS sequence"/>
</dbReference>
<feature type="region of interest" description="Disordered" evidence="2">
    <location>
        <begin position="2709"/>
        <end position="2728"/>
    </location>
</feature>
<dbReference type="EMBL" id="CAMXCT030000402">
    <property type="protein sequence ID" value="CAL4765607.1"/>
    <property type="molecule type" value="Genomic_DNA"/>
</dbReference>
<feature type="compositionally biased region" description="Acidic residues" evidence="2">
    <location>
        <begin position="555"/>
        <end position="578"/>
    </location>
</feature>
<organism evidence="3">
    <name type="scientific">Cladocopium goreaui</name>
    <dbReference type="NCBI Taxonomy" id="2562237"/>
    <lineage>
        <taxon>Eukaryota</taxon>
        <taxon>Sar</taxon>
        <taxon>Alveolata</taxon>
        <taxon>Dinophyceae</taxon>
        <taxon>Suessiales</taxon>
        <taxon>Symbiodiniaceae</taxon>
        <taxon>Cladocopium</taxon>
    </lineage>
</organism>
<protein>
    <submittedName>
        <fullName evidence="3">Uncharacterized protein</fullName>
    </submittedName>
</protein>
<dbReference type="OrthoDB" id="410482at2759"/>
<dbReference type="EMBL" id="CAMXCT010000402">
    <property type="protein sequence ID" value="CAI3978295.1"/>
    <property type="molecule type" value="Genomic_DNA"/>
</dbReference>
<sequence>MLKAMSEKGEAELQDEKVQYAKYAQWCESTKAEKSTAVDEATGKIEVLKADIAKAQTDAEVLAKDIEEHGAQIEKIGGEKTKAEEVRKKEAEDYAVEFKDYSESVDAIGRALETLEKQAGSHPQALIQLGTGRHAQEVRKLVALATPKAPAYDFQSGNITGMLKTLQDQFVTEKRELEKAETSKVHSYQLLLASLSSQQESEGEDASLEFQKSLITRTDQLERRLEEAEQSGEPRGPSGRDRLRLQNRFYSVCADYHGRVLPEIRQSLLVSETGEAKVEYQPCHLVTQTEGEECIINLVPIALHQGKLLVAAPAEAWSRTVADRLLPKNSFKKPVLVEVLTATVLAPEELRAEAPMNVWVGLLERAWSMQLEPGRHELPTADIWHLLPEGDHSIPYGPGLAQVSEEHFAFLTAQSGDAAEEPPPEPSFAPSHGGARSGLSDPPPVLESRMAAMEKTLASMQGALERLAGEPPRPSALRKPGVKPANPTPARLRATFAPGTIPGLDPTVVQSALDAGIPEEQLRTLSGLLQKPNQMGDAPLPSTSSKRRKSVSVLEETDDEEEVEADREDGFGVEEDALPDEKAGTGDPVEQALLKLTEIVGTLAKDKRPRDLDAMLDGLDPEVGEASSSGSGKGKAAVYKKLQSSLTENPAVIYQTIEAQLEKDFNLMRAAPGATMQQTSARAWLEHRPRLGYYPTTIRYAWALTGIWDALRSGAVKEARARCALAVAACDQSSIDQGSWLLSQEVLLEQPAPLQSFQGRRSPEPWEQSGSKLLDERWLEVFMWRLKSKDSYLESRKRLNQTGGKGKTDAGGGAPPKTERDKDATMTADAGGRKVPGAGATSVLGYELWNGLFTALSRGRSRLKLAWFHARASRAQTRAPPGALWPLPVPFPELHRKGANRGQKDASRKLGLNYCVIVLNYLHGSERHWKSVIPPLGTPLNGSQWDLVQRLRRQVDVWNAEAVVTSAEMGRSATKVESLEDVLNQLQAEAELVHSGLKSYGSKAEERLRTDWGMKGAPGSVVGKLDVAPAHPAKALEPDRLQFWGEPSFDPRPFMDPANVSMFEFPLQHAIDPAELPERPPREDERLYLFAEDLREFYHAFVISEERILRNALKMSFRPWELKALECFSHRLLREKSVTPCLKTMAMGDTNAVAFGQASHLGVLLQSGALELDHFITLLGRPPRQRWLAGLMIDDLVLLEARPDQATEETEAGAAQAELDCSQRIRQVREQYEKVRLPRHSGKAVFNETKGSFWGVQMDGVAGDLRPNLKRSIPLSHIILRVLNLGCCTVALLEVIAGSLVSIFSLRRRFMSVLQEIYEAQKNRQRNEIVRLSPELQDELCCSLALVSLTHLDMRLRPSDYLVASDASSTAEGAVATKIGQKATEELQRHALQKGLWNRLVSPAQAYLREKGIEDLEACELPEGEYDMHPLWQEIVETQEFALFGAVKKVRKRRHINLGEISAALQAEVEQGKKQPDSFYLHLQDSQVSLAALTKGRTEAEWLTDLKAGEYEKLEAALAEWDLTISALRQLPDESELLAPAPVDKRTGLEARKQRRKDRRKHAAEVKAKAAEAVQHEVEERQACSLSEEALALLRSFPEDQFIWHQKFASLEDALQSGAGVLDLFSGSRGFARACAKMAETWVLTFDIAHNVNEDLLQGPLQSKITKLLRLKAFRAMGAAPVCCSFSTAITPPCRSKQHPDGVPWCSEKQKVKNELGNEMLRFVLSLIPICLAFGVIFFVENPDGSWMWRQRGSLAWDPVLGTGKIGDLRLDYCRFGTRWRKRTRFRTNSHLKGQRVFCRCNKPHIQLRGKCKHTGVNFTKLAEPYPRQVCFALASGLLRDAGFLGKCGKVDVAACAKVTHARIGEASNPGPRRGVPDRAPEDLARAELLEPATIAVRHRMLTQFFDWFDSNCGGACFVEWSARVPGLAVSALVAFGHHCFAASVPLHYYRQLLAHFQKIHLQLRPFMAIAWQLVTKWELLEPVQHRPPLPEPLLQAMTTLGIAWKWDRWAAALLGCFYAICRIGEFLSARRKDILTPHDLLCEDDVIYVRILLPKTRRRGASTQYATISEPSVVRFLVSVWQELQPNDLLYGGSPSAFRHAHSRFTLEDDKERKVGLKAKKMQLKASKEDELTTTSSSKDADTKYLDDVTATCRQKAADYESNQKLRTDELEAISKAVQIVSQKLSLLEVNFQSLLQLRKAQWRSRAVAEWEATSLALLRSAKNDDVLKAKLLGFLQGEAQRLKSAALTNLLEPVATAALGKVRETIEGVIQRLEEQDNQDTEKQTWCASELKSNEKNRRSKTVMVDELNADIDRLNTSIISLGEDIGSMQKDLSDSAETVTLALALVALLGVTVQRAFILAGPMGQPARRAATTRTRRMAVDSGPISQEDLEFLKTSGVDMTEVQADSSVGDFFEALLPKTGVTPDFLGKIFLFGLLVTIISAGANALFDKFVLGKEVNIDLSGRTSKVGRILRGEDVSNLPEDESELDFYKGSLEDLGKIRDEEARQGLDPLANLGIKRSKKFFAARRGHWKGQHEGSGSPLASDPVWEASPSVSVLALDVAFSGDLLKRGALEVPPVPPPPVFGGAMANATEIRQQEKSMNAATIEEAQKAQAAVLEAINALKEFYESSGLALVQRSKEPAMTGAYGGMTSETGGVVSLLETISADFARLEADTKSEEQSAAEEFDKLSSDYKINKAEKETDLKHLQSTKVEKTSQLATKGSELQSGEQELAAALQYYEELKSGALGGPC</sequence>
<reference evidence="3" key="1">
    <citation type="submission" date="2022-10" db="EMBL/GenBank/DDBJ databases">
        <authorList>
            <person name="Chen Y."/>
            <person name="Dougan E. K."/>
            <person name="Chan C."/>
            <person name="Rhodes N."/>
            <person name="Thang M."/>
        </authorList>
    </citation>
    <scope>NUCLEOTIDE SEQUENCE</scope>
</reference>
<feature type="region of interest" description="Disordered" evidence="2">
    <location>
        <begin position="469"/>
        <end position="488"/>
    </location>
</feature>
<feature type="region of interest" description="Disordered" evidence="2">
    <location>
        <begin position="1542"/>
        <end position="1562"/>
    </location>
</feature>
<keyword evidence="5" id="KW-1185">Reference proteome</keyword>
<evidence type="ECO:0000313" key="3">
    <source>
        <dbReference type="EMBL" id="CAI3978295.1"/>
    </source>
</evidence>
<evidence type="ECO:0000313" key="4">
    <source>
        <dbReference type="EMBL" id="CAL4765607.1"/>
    </source>
</evidence>
<evidence type="ECO:0000256" key="2">
    <source>
        <dbReference type="SAM" id="MobiDB-lite"/>
    </source>
</evidence>
<proteinExistence type="predicted"/>
<feature type="coiled-coil region" evidence="1">
    <location>
        <begin position="38"/>
        <end position="65"/>
    </location>
</feature>